<accession>A0A7T8HH88</accession>
<gene>
    <name evidence="1" type="ORF">FKW44_010909</name>
</gene>
<dbReference type="AlphaFoldDB" id="A0A7T8HH88"/>
<keyword evidence="2" id="KW-1185">Reference proteome</keyword>
<evidence type="ECO:0000313" key="2">
    <source>
        <dbReference type="Proteomes" id="UP000595437"/>
    </source>
</evidence>
<reference evidence="2" key="1">
    <citation type="submission" date="2021-01" db="EMBL/GenBank/DDBJ databases">
        <title>Caligus Genome Assembly.</title>
        <authorList>
            <person name="Gallardo-Escarate C."/>
        </authorList>
    </citation>
    <scope>NUCLEOTIDE SEQUENCE [LARGE SCALE GENOMIC DNA]</scope>
</reference>
<evidence type="ECO:0000313" key="1">
    <source>
        <dbReference type="EMBL" id="QQP50042.1"/>
    </source>
</evidence>
<proteinExistence type="predicted"/>
<organism evidence="1 2">
    <name type="scientific">Caligus rogercresseyi</name>
    <name type="common">Sea louse</name>
    <dbReference type="NCBI Taxonomy" id="217165"/>
    <lineage>
        <taxon>Eukaryota</taxon>
        <taxon>Metazoa</taxon>
        <taxon>Ecdysozoa</taxon>
        <taxon>Arthropoda</taxon>
        <taxon>Crustacea</taxon>
        <taxon>Multicrustacea</taxon>
        <taxon>Hexanauplia</taxon>
        <taxon>Copepoda</taxon>
        <taxon>Siphonostomatoida</taxon>
        <taxon>Caligidae</taxon>
        <taxon>Caligus</taxon>
    </lineage>
</organism>
<sequence length="78" mass="8588">MEELGLQWKPTAHTYKSDGKYNSAAGSNRIATLDHVYFRKGNRLTISANVNILEDATTDHPHCCSPLGGNRLNCSLRG</sequence>
<dbReference type="EMBL" id="CP045896">
    <property type="protein sequence ID" value="QQP50042.1"/>
    <property type="molecule type" value="Genomic_DNA"/>
</dbReference>
<protein>
    <submittedName>
        <fullName evidence="1">Uncharacterized protein</fullName>
    </submittedName>
</protein>
<dbReference type="Proteomes" id="UP000595437">
    <property type="component" value="Chromosome 7"/>
</dbReference>
<name>A0A7T8HH88_CALRO</name>